<evidence type="ECO:0000313" key="7">
    <source>
        <dbReference type="EMBL" id="AWM39613.1"/>
    </source>
</evidence>
<dbReference type="SUPFAM" id="SSF48452">
    <property type="entry name" value="TPR-like"/>
    <property type="match status" value="1"/>
</dbReference>
<feature type="transmembrane region" description="Helical" evidence="5">
    <location>
        <begin position="17"/>
        <end position="37"/>
    </location>
</feature>
<reference evidence="7 8" key="1">
    <citation type="submission" date="2018-01" db="EMBL/GenBank/DDBJ databases">
        <title>G. obscuriglobus.</title>
        <authorList>
            <person name="Franke J."/>
            <person name="Blomberg W."/>
            <person name="Selmecki A."/>
        </authorList>
    </citation>
    <scope>NUCLEOTIDE SEQUENCE [LARGE SCALE GENOMIC DNA]</scope>
    <source>
        <strain evidence="7 8">DSM 5831</strain>
    </source>
</reference>
<feature type="transmembrane region" description="Helical" evidence="5">
    <location>
        <begin position="405"/>
        <end position="424"/>
    </location>
</feature>
<organism evidence="7 8">
    <name type="scientific">Gemmata obscuriglobus</name>
    <dbReference type="NCBI Taxonomy" id="114"/>
    <lineage>
        <taxon>Bacteria</taxon>
        <taxon>Pseudomonadati</taxon>
        <taxon>Planctomycetota</taxon>
        <taxon>Planctomycetia</taxon>
        <taxon>Gemmatales</taxon>
        <taxon>Gemmataceae</taxon>
        <taxon>Gemmata</taxon>
    </lineage>
</organism>
<dbReference type="AlphaFoldDB" id="A0A2Z3H0S4"/>
<dbReference type="EMBL" id="CP025958">
    <property type="protein sequence ID" value="AWM39613.1"/>
    <property type="molecule type" value="Genomic_DNA"/>
</dbReference>
<keyword evidence="4 5" id="KW-0472">Membrane</keyword>
<dbReference type="PANTHER" id="PTHR37422:SF13">
    <property type="entry name" value="LIPOPOLYSACCHARIDE BIOSYNTHESIS PROTEIN PA4999-RELATED"/>
    <property type="match status" value="1"/>
</dbReference>
<protein>
    <recommendedName>
        <fullName evidence="6">O-antigen ligase-related domain-containing protein</fullName>
    </recommendedName>
</protein>
<comment type="subcellular location">
    <subcellularLocation>
        <location evidence="1">Membrane</location>
        <topology evidence="1">Multi-pass membrane protein</topology>
    </subcellularLocation>
</comment>
<keyword evidence="2 5" id="KW-0812">Transmembrane</keyword>
<evidence type="ECO:0000256" key="5">
    <source>
        <dbReference type="SAM" id="Phobius"/>
    </source>
</evidence>
<proteinExistence type="predicted"/>
<dbReference type="InterPro" id="IPR051533">
    <property type="entry name" value="WaaL-like"/>
</dbReference>
<dbReference type="KEGG" id="gog:C1280_23185"/>
<feature type="transmembrane region" description="Helical" evidence="5">
    <location>
        <begin position="170"/>
        <end position="190"/>
    </location>
</feature>
<dbReference type="PANTHER" id="PTHR37422">
    <property type="entry name" value="TEICHURONIC ACID BIOSYNTHESIS PROTEIN TUAE"/>
    <property type="match status" value="1"/>
</dbReference>
<evidence type="ECO:0000256" key="4">
    <source>
        <dbReference type="ARBA" id="ARBA00023136"/>
    </source>
</evidence>
<feature type="transmembrane region" description="Helical" evidence="5">
    <location>
        <begin position="258"/>
        <end position="275"/>
    </location>
</feature>
<feature type="transmembrane region" description="Helical" evidence="5">
    <location>
        <begin position="461"/>
        <end position="482"/>
    </location>
</feature>
<feature type="transmembrane region" description="Helical" evidence="5">
    <location>
        <begin position="281"/>
        <end position="299"/>
    </location>
</feature>
<evidence type="ECO:0000313" key="8">
    <source>
        <dbReference type="Proteomes" id="UP000245802"/>
    </source>
</evidence>
<keyword evidence="8" id="KW-1185">Reference proteome</keyword>
<dbReference type="Pfam" id="PF14559">
    <property type="entry name" value="TPR_19"/>
    <property type="match status" value="1"/>
</dbReference>
<feature type="transmembrane region" description="Helical" evidence="5">
    <location>
        <begin position="72"/>
        <end position="92"/>
    </location>
</feature>
<dbReference type="Gene3D" id="1.25.40.10">
    <property type="entry name" value="Tetratricopeptide repeat domain"/>
    <property type="match status" value="2"/>
</dbReference>
<dbReference type="InterPro" id="IPR011990">
    <property type="entry name" value="TPR-like_helical_dom_sf"/>
</dbReference>
<evidence type="ECO:0000256" key="2">
    <source>
        <dbReference type="ARBA" id="ARBA00022692"/>
    </source>
</evidence>
<evidence type="ECO:0000259" key="6">
    <source>
        <dbReference type="Pfam" id="PF04932"/>
    </source>
</evidence>
<feature type="transmembrane region" description="Helical" evidence="5">
    <location>
        <begin position="436"/>
        <end position="455"/>
    </location>
</feature>
<dbReference type="GO" id="GO:0016020">
    <property type="term" value="C:membrane"/>
    <property type="evidence" value="ECO:0007669"/>
    <property type="project" value="UniProtKB-SubCell"/>
</dbReference>
<keyword evidence="3 5" id="KW-1133">Transmembrane helix</keyword>
<evidence type="ECO:0000256" key="1">
    <source>
        <dbReference type="ARBA" id="ARBA00004141"/>
    </source>
</evidence>
<dbReference type="InterPro" id="IPR007016">
    <property type="entry name" value="O-antigen_ligase-rel_domated"/>
</dbReference>
<feature type="transmembrane region" description="Helical" evidence="5">
    <location>
        <begin position="144"/>
        <end position="161"/>
    </location>
</feature>
<gene>
    <name evidence="7" type="ORF">C1280_23185</name>
</gene>
<dbReference type="RefSeq" id="WP_010035027.1">
    <property type="nucleotide sequence ID" value="NZ_CP025958.1"/>
</dbReference>
<feature type="transmembrane region" description="Helical" evidence="5">
    <location>
        <begin position="494"/>
        <end position="512"/>
    </location>
</feature>
<sequence>MTSPTDSPIAPDPRTRFLRATIEAVVLSGCVLSPWAFAAVHPVSVFGLFVLVAVALALWALVLLIERRFVGVVCPVLVCFAGFVSLGAWQLVPLAPAALSALAPATAEARASLVPAEPESLTGEVPVPEPARISFDPGATRREVAKLLAVMALFAVVRYAVATPASYRRFALVCVANGVALSVLALAQRFSSNPHTIYWNFETQGSVFGPFVCKNHFPYYVTVCFGLGLGLLLGGHAFRERAAGLSGRLAALGRDPRAPWLLAALGLMLAANLYSLSRGGIVALVGAGVVCAALAVLIGGRAGGAARVVPVVALISALAAGLVGWFGADAVSKRFGTLGDADALDVGRRDLWARTLPLALKYPIWGTGQGTFVSAEPQQRHPGDTQLVTWEHAHNDYLETLVEGGLVQFVLLLFVAALVFRAGVRAVRTAGTRADAALRLGGLFGLSAVALHSLADFGLHMPAIVFLVTVLAAHLTAAGATGAVHAGRLVGPRWAVIPVVAGCLIVAVTLPAEGWRRERAEHYRLAAIRAEKRLPAGEREPVVGYLTAAVAFAPDDAALWLRLADVQHEEHLALRGRAPGAASECLRSALRSYLRARALNPLLERPHARLAAGRSHLTNSAPAAVYLDRAARLRPSDPGLWYLAGLAHLDANADDAAWECWRRSLICSDAQLEGIVAAAVSRLDGAGLLDRILPPDPKLMVAASRLPALAERPADRVAILERVGQLLEAASDPDELHLRARVLLDVGRPVDALRAYERAVLKAPGRSEWRFELAELCFEQGQIEPAAEHVRQVLRDRPDWPAARDLNAAIVRARAGLR</sequence>
<dbReference type="Pfam" id="PF04932">
    <property type="entry name" value="Wzy_C"/>
    <property type="match status" value="1"/>
</dbReference>
<dbReference type="OrthoDB" id="250216at2"/>
<name>A0A2Z3H0S4_9BACT</name>
<evidence type="ECO:0000256" key="3">
    <source>
        <dbReference type="ARBA" id="ARBA00022989"/>
    </source>
</evidence>
<dbReference type="Proteomes" id="UP000245802">
    <property type="component" value="Chromosome"/>
</dbReference>
<feature type="domain" description="O-antigen ligase-related" evidence="6">
    <location>
        <begin position="264"/>
        <end position="412"/>
    </location>
</feature>
<feature type="transmembrane region" description="Helical" evidence="5">
    <location>
        <begin position="308"/>
        <end position="328"/>
    </location>
</feature>
<feature type="transmembrane region" description="Helical" evidence="5">
    <location>
        <begin position="217"/>
        <end position="238"/>
    </location>
</feature>
<feature type="transmembrane region" description="Helical" evidence="5">
    <location>
        <begin position="43"/>
        <end position="65"/>
    </location>
</feature>
<accession>A0A2Z3H0S4</accession>